<organism evidence="1 2">
    <name type="scientific">Candidatus Marithioploca araucensis</name>
    <dbReference type="NCBI Taxonomy" id="70273"/>
    <lineage>
        <taxon>Bacteria</taxon>
        <taxon>Pseudomonadati</taxon>
        <taxon>Pseudomonadota</taxon>
        <taxon>Gammaproteobacteria</taxon>
        <taxon>Thiotrichales</taxon>
        <taxon>Thiotrichaceae</taxon>
        <taxon>Candidatus Marithioploca</taxon>
    </lineage>
</organism>
<protein>
    <submittedName>
        <fullName evidence="1">Uncharacterized protein</fullName>
    </submittedName>
</protein>
<feature type="non-terminal residue" evidence="1">
    <location>
        <position position="1"/>
    </location>
</feature>
<dbReference type="Proteomes" id="UP001171945">
    <property type="component" value="Unassembled WGS sequence"/>
</dbReference>
<dbReference type="EMBL" id="JAUCGM010000503">
    <property type="protein sequence ID" value="MDM8563198.1"/>
    <property type="molecule type" value="Genomic_DNA"/>
</dbReference>
<accession>A0ABT7VUI0</accession>
<comment type="caution">
    <text evidence="1">The sequence shown here is derived from an EMBL/GenBank/DDBJ whole genome shotgun (WGS) entry which is preliminary data.</text>
</comment>
<keyword evidence="2" id="KW-1185">Reference proteome</keyword>
<evidence type="ECO:0000313" key="2">
    <source>
        <dbReference type="Proteomes" id="UP001171945"/>
    </source>
</evidence>
<gene>
    <name evidence="1" type="ORF">QUF54_07580</name>
</gene>
<proteinExistence type="predicted"/>
<name>A0ABT7VUI0_9GAMM</name>
<evidence type="ECO:0000313" key="1">
    <source>
        <dbReference type="EMBL" id="MDM8563198.1"/>
    </source>
</evidence>
<sequence length="126" mass="14616">WKKVSSVIKSSFDKTFNVYSSLKVQLPIYEHFILNGEQLFNTMINRVKEYNKNKEIGTQSVSIGIKRPLPAEMLKVLGFFQYVGILLPKGPLNQGEQGVFEIYVIHYAAFHFQGNLYQFICLEYNE</sequence>
<reference evidence="1" key="1">
    <citation type="submission" date="2023-06" db="EMBL/GenBank/DDBJ databases">
        <title>Uncultivated large filamentous bacteria from sulfidic sediments reveal new species and different genomic features in energy metabolism and defense.</title>
        <authorList>
            <person name="Fonseca A."/>
        </authorList>
    </citation>
    <scope>NUCLEOTIDE SEQUENCE</scope>
    <source>
        <strain evidence="1">HSG4</strain>
    </source>
</reference>